<dbReference type="Pfam" id="PF13771">
    <property type="entry name" value="zf-HC5HC2H"/>
    <property type="match status" value="1"/>
</dbReference>
<dbReference type="PANTHER" id="PTHR12420">
    <property type="entry name" value="PHD FINGER PROTEIN"/>
    <property type="match status" value="1"/>
</dbReference>
<feature type="compositionally biased region" description="Basic residues" evidence="5">
    <location>
        <begin position="1"/>
        <end position="10"/>
    </location>
</feature>
<feature type="compositionally biased region" description="Polar residues" evidence="5">
    <location>
        <begin position="47"/>
        <end position="61"/>
    </location>
</feature>
<reference evidence="9" key="1">
    <citation type="submission" date="2017-01" db="EMBL/GenBank/DDBJ databases">
        <title>Comparative genomics of anhydrobiosis in the tardigrade Hypsibius dujardini.</title>
        <authorList>
            <person name="Yoshida Y."/>
            <person name="Koutsovoulos G."/>
            <person name="Laetsch D."/>
            <person name="Stevens L."/>
            <person name="Kumar S."/>
            <person name="Horikawa D."/>
            <person name="Ishino K."/>
            <person name="Komine S."/>
            <person name="Tomita M."/>
            <person name="Blaxter M."/>
            <person name="Arakawa K."/>
        </authorList>
    </citation>
    <scope>NUCLEOTIDE SEQUENCE [LARGE SCALE GENOMIC DNA]</scope>
    <source>
        <strain evidence="9">Z151</strain>
    </source>
</reference>
<dbReference type="InterPro" id="IPR051188">
    <property type="entry name" value="PHD-type_Zinc_Finger"/>
</dbReference>
<dbReference type="SMART" id="SM00184">
    <property type="entry name" value="RING"/>
    <property type="match status" value="2"/>
</dbReference>
<evidence type="ECO:0000256" key="5">
    <source>
        <dbReference type="SAM" id="MobiDB-lite"/>
    </source>
</evidence>
<feature type="domain" description="PHD-type" evidence="7">
    <location>
        <begin position="260"/>
        <end position="380"/>
    </location>
</feature>
<evidence type="ECO:0000256" key="3">
    <source>
        <dbReference type="ARBA" id="ARBA00022833"/>
    </source>
</evidence>
<dbReference type="PROSITE" id="PS50089">
    <property type="entry name" value="ZF_RING_2"/>
    <property type="match status" value="1"/>
</dbReference>
<dbReference type="CDD" id="cd16448">
    <property type="entry name" value="RING-H2"/>
    <property type="match status" value="1"/>
</dbReference>
<dbReference type="GO" id="GO:0008270">
    <property type="term" value="F:zinc ion binding"/>
    <property type="evidence" value="ECO:0007669"/>
    <property type="project" value="UniProtKB-KW"/>
</dbReference>
<dbReference type="SMART" id="SM00249">
    <property type="entry name" value="PHD"/>
    <property type="match status" value="1"/>
</dbReference>
<proteinExistence type="predicted"/>
<dbReference type="InterPro" id="IPR034732">
    <property type="entry name" value="EPHD"/>
</dbReference>
<dbReference type="Gene3D" id="3.30.40.10">
    <property type="entry name" value="Zinc/RING finger domain, C3HC4 (zinc finger)"/>
    <property type="match status" value="1"/>
</dbReference>
<dbReference type="AlphaFoldDB" id="A0A1W0WR53"/>
<feature type="compositionally biased region" description="Basic and acidic residues" evidence="5">
    <location>
        <begin position="95"/>
        <end position="111"/>
    </location>
</feature>
<keyword evidence="2 4" id="KW-0863">Zinc-finger</keyword>
<comment type="caution">
    <text evidence="8">The sequence shown here is derived from an EMBL/GenBank/DDBJ whole genome shotgun (WGS) entry which is preliminary data.</text>
</comment>
<name>A0A1W0WR53_HYPEX</name>
<evidence type="ECO:0000256" key="4">
    <source>
        <dbReference type="PROSITE-ProRule" id="PRU00175"/>
    </source>
</evidence>
<evidence type="ECO:0000256" key="1">
    <source>
        <dbReference type="ARBA" id="ARBA00022723"/>
    </source>
</evidence>
<keyword evidence="1" id="KW-0479">Metal-binding</keyword>
<feature type="compositionally biased region" description="Basic and acidic residues" evidence="5">
    <location>
        <begin position="566"/>
        <end position="586"/>
    </location>
</feature>
<evidence type="ECO:0000259" key="6">
    <source>
        <dbReference type="PROSITE" id="PS50089"/>
    </source>
</evidence>
<feature type="region of interest" description="Disordered" evidence="5">
    <location>
        <begin position="1"/>
        <end position="255"/>
    </location>
</feature>
<dbReference type="PROSITE" id="PS51805">
    <property type="entry name" value="EPHD"/>
    <property type="match status" value="1"/>
</dbReference>
<feature type="compositionally biased region" description="Basic residues" evidence="5">
    <location>
        <begin position="35"/>
        <end position="46"/>
    </location>
</feature>
<evidence type="ECO:0000313" key="8">
    <source>
        <dbReference type="EMBL" id="OQV17688.1"/>
    </source>
</evidence>
<dbReference type="GO" id="GO:0005634">
    <property type="term" value="C:nucleus"/>
    <property type="evidence" value="ECO:0007669"/>
    <property type="project" value="TreeGrafter"/>
</dbReference>
<feature type="compositionally biased region" description="Low complexity" evidence="5">
    <location>
        <begin position="241"/>
        <end position="255"/>
    </location>
</feature>
<evidence type="ECO:0000259" key="7">
    <source>
        <dbReference type="PROSITE" id="PS51805"/>
    </source>
</evidence>
<feature type="compositionally biased region" description="Polar residues" evidence="5">
    <location>
        <begin position="153"/>
        <end position="169"/>
    </location>
</feature>
<feature type="compositionally biased region" description="Low complexity" evidence="5">
    <location>
        <begin position="170"/>
        <end position="213"/>
    </location>
</feature>
<sequence length="748" mass="81753">MHRAFKPPRRQPREPSVVCLSSNSSEAEATPAKKSVPRPKRQKKHSSPQPAGPSTSASPLSPRNEERYTAPATRNGKKVASASTGRGRNGGEITAGRRETRTRKLEEEKLRAKPPAKRTWHSSSEKSEADDSSPERPPLRHSGRAAKPVLKRPTSSNIRSTSRETFATDYTTTTYTTKSTKSPSPSPVRRQSSRTTTTTTTTASTTTQQPKPSKAARVKPSTAGATGRMCLSSRVPDDDVTGTGSSSTAAASTSAMPAMPPRCALCDRTDTDKIRYFRMDSQGDLHAHYLCMFTASNLHQTGDPRAKNQTDEICGFLCANVKKERYRARQLTCKYCKKKGAAVGCAIKKCNASYHYPCGVENSCYFQFTGSFESYCPTHIPKGRIPRPKDMSTVKKDCTICLESPDLKDKVNTVITPCCSCALHRECLAGLAVNAGKHYIKCPSCNIVDNFKAFCEQVGVHVPNADATWLADEEAERAREDQEEGEDVQCAAQEGCLCPNGLTFDEDVPGRDWNIERCTMGCGTLMHAACMKHVGKKGSDRRNYCYPCFELEIKISKQLGRNLTSRHGDREKEETPGSPEIQERPQRARVVAAGRVLVHHEIRGSHNAARPRDEALPKKSLCPMERYLSESPKLDPEGAEHLQFRPQSIRDVSHNRASKLVANLALLDICKANPTLGCSTAAVNNQPASSLYELDAQKALVNAVFAAKKAAIVGRTAGATNMSATSLLQLPLRTIHPGVDSLSTFNDG</sequence>
<feature type="domain" description="RING-type" evidence="6">
    <location>
        <begin position="398"/>
        <end position="446"/>
    </location>
</feature>
<organism evidence="8 9">
    <name type="scientific">Hypsibius exemplaris</name>
    <name type="common">Freshwater tardigrade</name>
    <dbReference type="NCBI Taxonomy" id="2072580"/>
    <lineage>
        <taxon>Eukaryota</taxon>
        <taxon>Metazoa</taxon>
        <taxon>Ecdysozoa</taxon>
        <taxon>Tardigrada</taxon>
        <taxon>Eutardigrada</taxon>
        <taxon>Parachela</taxon>
        <taxon>Hypsibioidea</taxon>
        <taxon>Hypsibiidae</taxon>
        <taxon>Hypsibius</taxon>
    </lineage>
</organism>
<dbReference type="OrthoDB" id="512616at2759"/>
<evidence type="ECO:0000313" key="9">
    <source>
        <dbReference type="Proteomes" id="UP000192578"/>
    </source>
</evidence>
<dbReference type="InterPro" id="IPR001841">
    <property type="entry name" value="Znf_RING"/>
</dbReference>
<feature type="compositionally biased region" description="Basic and acidic residues" evidence="5">
    <location>
        <begin position="123"/>
        <end position="138"/>
    </location>
</feature>
<accession>A0A1W0WR53</accession>
<keyword evidence="9" id="KW-1185">Reference proteome</keyword>
<dbReference type="PANTHER" id="PTHR12420:SF42">
    <property type="entry name" value="G2_M PHASE-SPECIFIC E3 UBIQUITIN-PROTEIN LIGASE"/>
    <property type="match status" value="1"/>
</dbReference>
<dbReference type="EMBL" id="MTYJ01000057">
    <property type="protein sequence ID" value="OQV17688.1"/>
    <property type="molecule type" value="Genomic_DNA"/>
</dbReference>
<dbReference type="Proteomes" id="UP000192578">
    <property type="component" value="Unassembled WGS sequence"/>
</dbReference>
<protein>
    <submittedName>
        <fullName evidence="8">G2/M phase-specific E3 ubiquitin-protein ligase</fullName>
    </submittedName>
</protein>
<gene>
    <name evidence="8" type="ORF">BV898_08146</name>
</gene>
<feature type="region of interest" description="Disordered" evidence="5">
    <location>
        <begin position="562"/>
        <end position="586"/>
    </location>
</feature>
<keyword evidence="3" id="KW-0862">Zinc</keyword>
<dbReference type="InterPro" id="IPR013083">
    <property type="entry name" value="Znf_RING/FYVE/PHD"/>
</dbReference>
<evidence type="ECO:0000256" key="2">
    <source>
        <dbReference type="ARBA" id="ARBA00022771"/>
    </source>
</evidence>
<dbReference type="InterPro" id="IPR001965">
    <property type="entry name" value="Znf_PHD"/>
</dbReference>